<evidence type="ECO:0000256" key="7">
    <source>
        <dbReference type="PROSITE-ProRule" id="PRU10141"/>
    </source>
</evidence>
<evidence type="ECO:0000256" key="3">
    <source>
        <dbReference type="ARBA" id="ARBA00022679"/>
    </source>
</evidence>
<dbReference type="InterPro" id="IPR008271">
    <property type="entry name" value="Ser/Thr_kinase_AS"/>
</dbReference>
<evidence type="ECO:0000256" key="5">
    <source>
        <dbReference type="ARBA" id="ARBA00022777"/>
    </source>
</evidence>
<dbReference type="InterPro" id="IPR017441">
    <property type="entry name" value="Protein_kinase_ATP_BS"/>
</dbReference>
<dbReference type="CDD" id="cd14014">
    <property type="entry name" value="STKc_PknB_like"/>
    <property type="match status" value="1"/>
</dbReference>
<sequence length="356" mass="37774">MPERLLDGRYRLTDRIGAGGMGEVWRALDEHLHREVAVKIVTGLGRGDDPTVAARFVQEARAAARLSSPHIVTVYELGTDRSDGGPEQPYLVLELVRGRPLDQMIDGGSALPPLDDVARWADQMCRALATAHAAGVVHRDMKPANVLVTAGDREAGEESEVKVLDFGIARLLDGSGPTALTATGTLVGTPAYMSPEQAHGDMPVDHRTDLYSLGCVLYELVTGRPPFDAAAPWHVLLRRHMDEPPVPPSRVRPELPGDWDELILALLEKDPARRPRTAADVRRRLGALGAAAPGARTADSRQPAGPRRNPASDRPAATAGAVAASAAPPPPGAVRPGVADAEAGTRATPAPSRPRP</sequence>
<protein>
    <recommendedName>
        <fullName evidence="1">non-specific serine/threonine protein kinase</fullName>
        <ecNumber evidence="1">2.7.11.1</ecNumber>
    </recommendedName>
</protein>
<feature type="binding site" evidence="7">
    <location>
        <position position="39"/>
    </location>
    <ligand>
        <name>ATP</name>
        <dbReference type="ChEBI" id="CHEBI:30616"/>
    </ligand>
</feature>
<comment type="caution">
    <text evidence="10">The sequence shown here is derived from an EMBL/GenBank/DDBJ whole genome shotgun (WGS) entry which is preliminary data.</text>
</comment>
<dbReference type="PROSITE" id="PS00107">
    <property type="entry name" value="PROTEIN_KINASE_ATP"/>
    <property type="match status" value="1"/>
</dbReference>
<keyword evidence="5 10" id="KW-0418">Kinase</keyword>
<feature type="compositionally biased region" description="Low complexity" evidence="8">
    <location>
        <begin position="334"/>
        <end position="350"/>
    </location>
</feature>
<dbReference type="PROSITE" id="PS50011">
    <property type="entry name" value="PROTEIN_KINASE_DOM"/>
    <property type="match status" value="1"/>
</dbReference>
<feature type="region of interest" description="Disordered" evidence="8">
    <location>
        <begin position="287"/>
        <end position="356"/>
    </location>
</feature>
<evidence type="ECO:0000256" key="6">
    <source>
        <dbReference type="ARBA" id="ARBA00022840"/>
    </source>
</evidence>
<keyword evidence="4 7" id="KW-0547">Nucleotide-binding</keyword>
<dbReference type="PROSITE" id="PS00108">
    <property type="entry name" value="PROTEIN_KINASE_ST"/>
    <property type="match status" value="1"/>
</dbReference>
<evidence type="ECO:0000256" key="8">
    <source>
        <dbReference type="SAM" id="MobiDB-lite"/>
    </source>
</evidence>
<evidence type="ECO:0000259" key="9">
    <source>
        <dbReference type="PROSITE" id="PS50011"/>
    </source>
</evidence>
<dbReference type="Gene3D" id="3.30.200.20">
    <property type="entry name" value="Phosphorylase Kinase, domain 1"/>
    <property type="match status" value="1"/>
</dbReference>
<dbReference type="Proteomes" id="UP000318720">
    <property type="component" value="Unassembled WGS sequence"/>
</dbReference>
<keyword evidence="2 10" id="KW-0723">Serine/threonine-protein kinase</keyword>
<dbReference type="SMART" id="SM00220">
    <property type="entry name" value="S_TKc"/>
    <property type="match status" value="1"/>
</dbReference>
<proteinExistence type="predicted"/>
<feature type="domain" description="Protein kinase" evidence="9">
    <location>
        <begin position="10"/>
        <end position="288"/>
    </location>
</feature>
<evidence type="ECO:0000313" key="10">
    <source>
        <dbReference type="EMBL" id="TQE35354.1"/>
    </source>
</evidence>
<dbReference type="Gene3D" id="1.10.510.10">
    <property type="entry name" value="Transferase(Phosphotransferase) domain 1"/>
    <property type="match status" value="1"/>
</dbReference>
<dbReference type="PANTHER" id="PTHR43289:SF6">
    <property type="entry name" value="SERINE_THREONINE-PROTEIN KINASE NEKL-3"/>
    <property type="match status" value="1"/>
</dbReference>
<feature type="non-terminal residue" evidence="10">
    <location>
        <position position="356"/>
    </location>
</feature>
<dbReference type="GO" id="GO:0004674">
    <property type="term" value="F:protein serine/threonine kinase activity"/>
    <property type="evidence" value="ECO:0007669"/>
    <property type="project" value="UniProtKB-KW"/>
</dbReference>
<dbReference type="InterPro" id="IPR000719">
    <property type="entry name" value="Prot_kinase_dom"/>
</dbReference>
<feature type="compositionally biased region" description="Low complexity" evidence="8">
    <location>
        <begin position="287"/>
        <end position="301"/>
    </location>
</feature>
<gene>
    <name evidence="10" type="ORF">Sipo8835_13450</name>
</gene>
<evidence type="ECO:0000256" key="2">
    <source>
        <dbReference type="ARBA" id="ARBA00022527"/>
    </source>
</evidence>
<dbReference type="Pfam" id="PF00069">
    <property type="entry name" value="Pkinase"/>
    <property type="match status" value="1"/>
</dbReference>
<dbReference type="EMBL" id="SPAZ01000112">
    <property type="protein sequence ID" value="TQE35354.1"/>
    <property type="molecule type" value="Genomic_DNA"/>
</dbReference>
<evidence type="ECO:0000313" key="11">
    <source>
        <dbReference type="Proteomes" id="UP000318720"/>
    </source>
</evidence>
<dbReference type="AlphaFoldDB" id="A0AAE8W6E5"/>
<dbReference type="PANTHER" id="PTHR43289">
    <property type="entry name" value="MITOGEN-ACTIVATED PROTEIN KINASE KINASE KINASE 20-RELATED"/>
    <property type="match status" value="1"/>
</dbReference>
<reference evidence="10 11" key="1">
    <citation type="submission" date="2019-03" db="EMBL/GenBank/DDBJ databases">
        <title>Comparative genomic analyses of the sweetpotato soil rot pathogen, Streptomyces ipomoeae.</title>
        <authorList>
            <person name="Ruschel Soares N."/>
            <person name="Badger J.H."/>
            <person name="Huguet-Tapia J.C."/>
            <person name="Clark C.A."/>
            <person name="Pettis G.S."/>
        </authorList>
    </citation>
    <scope>NUCLEOTIDE SEQUENCE [LARGE SCALE GENOMIC DNA]</scope>
    <source>
        <strain evidence="10 11">88-35</strain>
    </source>
</reference>
<dbReference type="RefSeq" id="WP_141582154.1">
    <property type="nucleotide sequence ID" value="NZ_SPAZ01000112.1"/>
</dbReference>
<organism evidence="10 11">
    <name type="scientific">Streptomyces ipomoeae</name>
    <dbReference type="NCBI Taxonomy" id="103232"/>
    <lineage>
        <taxon>Bacteria</taxon>
        <taxon>Bacillati</taxon>
        <taxon>Actinomycetota</taxon>
        <taxon>Actinomycetes</taxon>
        <taxon>Kitasatosporales</taxon>
        <taxon>Streptomycetaceae</taxon>
        <taxon>Streptomyces</taxon>
    </lineage>
</organism>
<dbReference type="EC" id="2.7.11.1" evidence="1"/>
<name>A0AAE8W6E5_9ACTN</name>
<accession>A0AAE8W6E5</accession>
<keyword evidence="6 7" id="KW-0067">ATP-binding</keyword>
<evidence type="ECO:0000256" key="1">
    <source>
        <dbReference type="ARBA" id="ARBA00012513"/>
    </source>
</evidence>
<dbReference type="SUPFAM" id="SSF56112">
    <property type="entry name" value="Protein kinase-like (PK-like)"/>
    <property type="match status" value="1"/>
</dbReference>
<dbReference type="GO" id="GO:0005524">
    <property type="term" value="F:ATP binding"/>
    <property type="evidence" value="ECO:0007669"/>
    <property type="project" value="UniProtKB-UniRule"/>
</dbReference>
<dbReference type="InterPro" id="IPR011009">
    <property type="entry name" value="Kinase-like_dom_sf"/>
</dbReference>
<evidence type="ECO:0000256" key="4">
    <source>
        <dbReference type="ARBA" id="ARBA00022741"/>
    </source>
</evidence>
<keyword evidence="3" id="KW-0808">Transferase</keyword>
<dbReference type="FunFam" id="1.10.510.10:FF:000021">
    <property type="entry name" value="Serine/threonine protein kinase"/>
    <property type="match status" value="1"/>
</dbReference>
<feature type="compositionally biased region" description="Low complexity" evidence="8">
    <location>
        <begin position="315"/>
        <end position="326"/>
    </location>
</feature>